<sequence>MQTEGAGAADPAPDLVLDAAAVLYASGQSTGMTLAAVDRLNKGLGTTGTLVPTWASLQLVGQRGAVRVAAGSPTGLNMRRVAATMTVVDRAQDGPLDAGSVRDELASARQQPISNTLIFSGACATGAGALAVIFGAQDPVVVLVAALSAALGGLARRGVGRLHGEALTQAFVAALIAGLVGVIADRLHVADATGLVVLCPAMVLVPGPHILNGALDLLSLRVSLGMARLGFAALVLTAVATGLILGLAAGDLDIAVGQSGAPVPFGVDVLAAGVAAGSYPIFFSMPYRMIVWPVAVGMLVRAAHWCALTVWHVDVATAAFVSALIAGVLLVPIAHHLRMPFAAIGFASVVALVPGVYVFRMLSGVVRFAYAPTPDLLTALASDGAVAALIIAGLASGLALPMHAYAVATANRVTRV</sequence>
<evidence type="ECO:0000256" key="6">
    <source>
        <dbReference type="ARBA" id="ARBA00034125"/>
    </source>
</evidence>
<dbReference type="InterPro" id="IPR010619">
    <property type="entry name" value="ThrE-like_N"/>
</dbReference>
<dbReference type="AlphaFoldDB" id="A0A544W4A4"/>
<feature type="transmembrane region" description="Helical" evidence="7">
    <location>
        <begin position="317"/>
        <end position="334"/>
    </location>
</feature>
<comment type="caution">
    <text evidence="10">The sequence shown here is derived from an EMBL/GenBank/DDBJ whole genome shotgun (WGS) entry which is preliminary data.</text>
</comment>
<evidence type="ECO:0000256" key="3">
    <source>
        <dbReference type="ARBA" id="ARBA00022692"/>
    </source>
</evidence>
<dbReference type="InterPro" id="IPR024528">
    <property type="entry name" value="ThrE_2"/>
</dbReference>
<dbReference type="RefSeq" id="WP_142551628.1">
    <property type="nucleotide sequence ID" value="NZ_VIFX01000008.1"/>
</dbReference>
<reference evidence="10 11" key="1">
    <citation type="submission" date="2018-10" db="EMBL/GenBank/DDBJ databases">
        <title>Draft genome of Mycobacterium hodleri strain B.</title>
        <authorList>
            <person name="Amande T.J."/>
            <person name="Mcgenity T.J."/>
        </authorList>
    </citation>
    <scope>NUCLEOTIDE SEQUENCE [LARGE SCALE GENOMIC DNA]</scope>
    <source>
        <strain evidence="10 11">B</strain>
    </source>
</reference>
<dbReference type="GO" id="GO:0015744">
    <property type="term" value="P:succinate transport"/>
    <property type="evidence" value="ECO:0007669"/>
    <property type="project" value="TreeGrafter"/>
</dbReference>
<evidence type="ECO:0000256" key="7">
    <source>
        <dbReference type="SAM" id="Phobius"/>
    </source>
</evidence>
<keyword evidence="5 7" id="KW-0472">Membrane</keyword>
<feature type="transmembrane region" description="Helical" evidence="7">
    <location>
        <begin position="117"/>
        <end position="134"/>
    </location>
</feature>
<dbReference type="EMBL" id="VIFX01000008">
    <property type="protein sequence ID" value="TQR87056.1"/>
    <property type="molecule type" value="Genomic_DNA"/>
</dbReference>
<evidence type="ECO:0000256" key="1">
    <source>
        <dbReference type="ARBA" id="ARBA00004651"/>
    </source>
</evidence>
<feature type="transmembrane region" description="Helical" evidence="7">
    <location>
        <begin position="290"/>
        <end position="311"/>
    </location>
</feature>
<feature type="transmembrane region" description="Helical" evidence="7">
    <location>
        <begin position="166"/>
        <end position="183"/>
    </location>
</feature>
<feature type="transmembrane region" description="Helical" evidence="7">
    <location>
        <begin position="341"/>
        <end position="359"/>
    </location>
</feature>
<feature type="transmembrane region" description="Helical" evidence="7">
    <location>
        <begin position="140"/>
        <end position="159"/>
    </location>
</feature>
<evidence type="ECO:0000259" key="9">
    <source>
        <dbReference type="Pfam" id="PF12821"/>
    </source>
</evidence>
<organism evidence="10 11">
    <name type="scientific">Mycolicibacterium hodleri</name>
    <dbReference type="NCBI Taxonomy" id="49897"/>
    <lineage>
        <taxon>Bacteria</taxon>
        <taxon>Bacillati</taxon>
        <taxon>Actinomycetota</taxon>
        <taxon>Actinomycetes</taxon>
        <taxon>Mycobacteriales</taxon>
        <taxon>Mycobacteriaceae</taxon>
        <taxon>Mycolicibacterium</taxon>
    </lineage>
</organism>
<evidence type="ECO:0000256" key="5">
    <source>
        <dbReference type="ARBA" id="ARBA00023136"/>
    </source>
</evidence>
<dbReference type="GO" id="GO:0005886">
    <property type="term" value="C:plasma membrane"/>
    <property type="evidence" value="ECO:0007669"/>
    <property type="project" value="UniProtKB-SubCell"/>
</dbReference>
<dbReference type="PANTHER" id="PTHR34390:SF2">
    <property type="entry name" value="SUCCINATE TRANSPORTER SUBUNIT YJJP-RELATED"/>
    <property type="match status" value="1"/>
</dbReference>
<keyword evidence="4 7" id="KW-1133">Transmembrane helix</keyword>
<evidence type="ECO:0000313" key="10">
    <source>
        <dbReference type="EMBL" id="TQR87056.1"/>
    </source>
</evidence>
<dbReference type="InterPro" id="IPR050539">
    <property type="entry name" value="ThrE_Dicarb/AminoAcid_Exp"/>
</dbReference>
<feature type="transmembrane region" description="Helical" evidence="7">
    <location>
        <begin position="229"/>
        <end position="249"/>
    </location>
</feature>
<feature type="domain" description="Threonine/Serine exporter ThrE" evidence="9">
    <location>
        <begin position="269"/>
        <end position="402"/>
    </location>
</feature>
<feature type="transmembrane region" description="Helical" evidence="7">
    <location>
        <begin position="261"/>
        <end position="283"/>
    </location>
</feature>
<comment type="similarity">
    <text evidence="6">Belongs to the ThrE exporter (TC 2.A.79) family.</text>
</comment>
<evidence type="ECO:0000313" key="11">
    <source>
        <dbReference type="Proteomes" id="UP000315759"/>
    </source>
</evidence>
<evidence type="ECO:0000256" key="2">
    <source>
        <dbReference type="ARBA" id="ARBA00022475"/>
    </source>
</evidence>
<evidence type="ECO:0000259" key="8">
    <source>
        <dbReference type="Pfam" id="PF06738"/>
    </source>
</evidence>
<dbReference type="GO" id="GO:0022857">
    <property type="term" value="F:transmembrane transporter activity"/>
    <property type="evidence" value="ECO:0007669"/>
    <property type="project" value="InterPro"/>
</dbReference>
<protein>
    <submittedName>
        <fullName evidence="10">Threonine/serine exporter family protein</fullName>
    </submittedName>
</protein>
<keyword evidence="2" id="KW-1003">Cell membrane</keyword>
<accession>A0A544W4A4</accession>
<feature type="domain" description="Threonine/serine exporter-like N-terminal" evidence="8">
    <location>
        <begin position="14"/>
        <end position="248"/>
    </location>
</feature>
<dbReference type="Pfam" id="PF12821">
    <property type="entry name" value="ThrE_2"/>
    <property type="match status" value="1"/>
</dbReference>
<gene>
    <name evidence="10" type="ORF">D8S82_08310</name>
</gene>
<proteinExistence type="inferred from homology"/>
<dbReference type="PANTHER" id="PTHR34390">
    <property type="entry name" value="UPF0442 PROTEIN YJJB-RELATED"/>
    <property type="match status" value="1"/>
</dbReference>
<feature type="transmembrane region" description="Helical" evidence="7">
    <location>
        <begin position="379"/>
        <end position="400"/>
    </location>
</feature>
<feature type="transmembrane region" description="Helical" evidence="7">
    <location>
        <begin position="195"/>
        <end position="217"/>
    </location>
</feature>
<evidence type="ECO:0000256" key="4">
    <source>
        <dbReference type="ARBA" id="ARBA00022989"/>
    </source>
</evidence>
<name>A0A544W4A4_9MYCO</name>
<keyword evidence="3 7" id="KW-0812">Transmembrane</keyword>
<comment type="subcellular location">
    <subcellularLocation>
        <location evidence="1">Cell membrane</location>
        <topology evidence="1">Multi-pass membrane protein</topology>
    </subcellularLocation>
</comment>
<dbReference type="Proteomes" id="UP000315759">
    <property type="component" value="Unassembled WGS sequence"/>
</dbReference>
<dbReference type="Pfam" id="PF06738">
    <property type="entry name" value="ThrE"/>
    <property type="match status" value="1"/>
</dbReference>
<keyword evidence="11" id="KW-1185">Reference proteome</keyword>